<sequence>MDLQAKASKLQVLVRADRQVSISGTLGAKLDNGQFTLRGDLTTDRATIILPEESAPSLDKDVVVHTAASRKAAEEAARKQKIATEKANAKAQTRKVPDILVKLDLGRDFALQGFGITTRLRGDLEVKGATVAGGMPRITGEIRTEQGRYRAWGQSLDVETGLIHFNGPYDNPSLDILAIRPNIAQRAGVQVMGTAQAPRVSLYSDPDLPDAEKLSWVVMGRDPAAGGAQSALLQQAALALLAGGNSGSGKIAGSLGLDEVGFRGPTEGTDASGAALTMGKRLSDKLYVTYEQSLSGAMGTIYIFYDLSRRLTLRGQTGFTSAVDLIYTMTKD</sequence>
<comment type="caution">
    <text evidence="6">The sequence shown here is derived from an EMBL/GenBank/DDBJ whole genome shotgun (WGS) entry which is preliminary data.</text>
</comment>
<dbReference type="PANTHER" id="PTHR36985">
    <property type="entry name" value="TRANSLOCATION AND ASSEMBLY MODULE SUBUNIT TAMB"/>
    <property type="match status" value="1"/>
</dbReference>
<dbReference type="Pfam" id="PF04357">
    <property type="entry name" value="TamB"/>
    <property type="match status" value="1"/>
</dbReference>
<feature type="domain" description="Translocation and assembly module TamB C-terminal" evidence="5">
    <location>
        <begin position="1"/>
        <end position="328"/>
    </location>
</feature>
<dbReference type="GO" id="GO:0005886">
    <property type="term" value="C:plasma membrane"/>
    <property type="evidence" value="ECO:0007669"/>
    <property type="project" value="InterPro"/>
</dbReference>
<dbReference type="GO" id="GO:0097347">
    <property type="term" value="C:TAM protein secretion complex"/>
    <property type="evidence" value="ECO:0007669"/>
    <property type="project" value="TreeGrafter"/>
</dbReference>
<organism evidence="6">
    <name type="scientific">bioreactor metagenome</name>
    <dbReference type="NCBI Taxonomy" id="1076179"/>
    <lineage>
        <taxon>unclassified sequences</taxon>
        <taxon>metagenomes</taxon>
        <taxon>ecological metagenomes</taxon>
    </lineage>
</organism>
<keyword evidence="3" id="KW-1133">Transmembrane helix</keyword>
<name>A0A645AKL6_9ZZZZ</name>
<comment type="subcellular location">
    <subcellularLocation>
        <location evidence="1">Membrane</location>
        <topology evidence="1">Single-pass membrane protein</topology>
    </subcellularLocation>
</comment>
<evidence type="ECO:0000259" key="5">
    <source>
        <dbReference type="Pfam" id="PF04357"/>
    </source>
</evidence>
<keyword evidence="2" id="KW-0812">Transmembrane</keyword>
<proteinExistence type="predicted"/>
<dbReference type="AlphaFoldDB" id="A0A645AKL6"/>
<evidence type="ECO:0000256" key="1">
    <source>
        <dbReference type="ARBA" id="ARBA00004167"/>
    </source>
</evidence>
<evidence type="ECO:0000256" key="3">
    <source>
        <dbReference type="ARBA" id="ARBA00022989"/>
    </source>
</evidence>
<dbReference type="InterPro" id="IPR007452">
    <property type="entry name" value="TamB_C"/>
</dbReference>
<dbReference type="PANTHER" id="PTHR36985:SF1">
    <property type="entry name" value="TRANSLOCATION AND ASSEMBLY MODULE SUBUNIT TAMB"/>
    <property type="match status" value="1"/>
</dbReference>
<evidence type="ECO:0000313" key="6">
    <source>
        <dbReference type="EMBL" id="MPM52841.1"/>
    </source>
</evidence>
<evidence type="ECO:0000256" key="4">
    <source>
        <dbReference type="ARBA" id="ARBA00023136"/>
    </source>
</evidence>
<protein>
    <submittedName>
        <fullName evidence="6">Translocation and assembly module subunit TamB</fullName>
    </submittedName>
</protein>
<accession>A0A645AKL6</accession>
<keyword evidence="4" id="KW-0472">Membrane</keyword>
<gene>
    <name evidence="6" type="primary">tamB_1</name>
    <name evidence="6" type="ORF">SDC9_99605</name>
</gene>
<dbReference type="GO" id="GO:0009306">
    <property type="term" value="P:protein secretion"/>
    <property type="evidence" value="ECO:0007669"/>
    <property type="project" value="InterPro"/>
</dbReference>
<evidence type="ECO:0000256" key="2">
    <source>
        <dbReference type="ARBA" id="ARBA00022692"/>
    </source>
</evidence>
<reference evidence="6" key="1">
    <citation type="submission" date="2019-08" db="EMBL/GenBank/DDBJ databases">
        <authorList>
            <person name="Kucharzyk K."/>
            <person name="Murdoch R.W."/>
            <person name="Higgins S."/>
            <person name="Loffler F."/>
        </authorList>
    </citation>
    <scope>NUCLEOTIDE SEQUENCE</scope>
</reference>
<dbReference type="EMBL" id="VSSQ01014050">
    <property type="protein sequence ID" value="MPM52841.1"/>
    <property type="molecule type" value="Genomic_DNA"/>
</dbReference>